<feature type="domain" description="TOG" evidence="8">
    <location>
        <begin position="165"/>
        <end position="360"/>
    </location>
</feature>
<name>A0A484M2S3_9ASTE</name>
<feature type="domain" description="TOG" evidence="8">
    <location>
        <begin position="361"/>
        <end position="595"/>
    </location>
</feature>
<dbReference type="Proteomes" id="UP000595140">
    <property type="component" value="Unassembled WGS sequence"/>
</dbReference>
<dbReference type="SMART" id="SM01349">
    <property type="entry name" value="TOG"/>
    <property type="match status" value="4"/>
</dbReference>
<protein>
    <recommendedName>
        <fullName evidence="8">TOG domain-containing protein</fullName>
    </recommendedName>
</protein>
<proteinExistence type="inferred from homology"/>
<dbReference type="FunFam" id="1.25.10.10:FF:000137">
    <property type="entry name" value="Protein MOR1"/>
    <property type="match status" value="1"/>
</dbReference>
<dbReference type="InterPro" id="IPR021133">
    <property type="entry name" value="HEAT_type_2"/>
</dbReference>
<dbReference type="InterPro" id="IPR000357">
    <property type="entry name" value="HEAT"/>
</dbReference>
<dbReference type="InterPro" id="IPR045110">
    <property type="entry name" value="XMAP215"/>
</dbReference>
<evidence type="ECO:0000256" key="6">
    <source>
        <dbReference type="PROSITE-ProRule" id="PRU00103"/>
    </source>
</evidence>
<feature type="domain" description="TOG" evidence="8">
    <location>
        <begin position="918"/>
        <end position="1142"/>
    </location>
</feature>
<feature type="region of interest" description="Disordered" evidence="7">
    <location>
        <begin position="1147"/>
        <end position="1178"/>
    </location>
</feature>
<evidence type="ECO:0000256" key="3">
    <source>
        <dbReference type="ARBA" id="ARBA00022737"/>
    </source>
</evidence>
<keyword evidence="10" id="KW-1185">Reference proteome</keyword>
<dbReference type="OrthoDB" id="205662at2759"/>
<accession>A0A484M2S3</accession>
<evidence type="ECO:0000256" key="2">
    <source>
        <dbReference type="ARBA" id="ARBA00022490"/>
    </source>
</evidence>
<gene>
    <name evidence="9" type="ORF">CCAM_LOCUS24530</name>
</gene>
<evidence type="ECO:0000256" key="4">
    <source>
        <dbReference type="ARBA" id="ARBA00023212"/>
    </source>
</evidence>
<evidence type="ECO:0000256" key="5">
    <source>
        <dbReference type="ARBA" id="ARBA00025722"/>
    </source>
</evidence>
<dbReference type="GO" id="GO:0061863">
    <property type="term" value="F:microtubule plus end polymerase"/>
    <property type="evidence" value="ECO:0007669"/>
    <property type="project" value="InterPro"/>
</dbReference>
<feature type="region of interest" description="Disordered" evidence="7">
    <location>
        <begin position="171"/>
        <end position="191"/>
    </location>
</feature>
<dbReference type="InterPro" id="IPR034085">
    <property type="entry name" value="TOG"/>
</dbReference>
<evidence type="ECO:0000313" key="10">
    <source>
        <dbReference type="Proteomes" id="UP000595140"/>
    </source>
</evidence>
<organism evidence="9 10">
    <name type="scientific">Cuscuta campestris</name>
    <dbReference type="NCBI Taxonomy" id="132261"/>
    <lineage>
        <taxon>Eukaryota</taxon>
        <taxon>Viridiplantae</taxon>
        <taxon>Streptophyta</taxon>
        <taxon>Embryophyta</taxon>
        <taxon>Tracheophyta</taxon>
        <taxon>Spermatophyta</taxon>
        <taxon>Magnoliopsida</taxon>
        <taxon>eudicotyledons</taxon>
        <taxon>Gunneridae</taxon>
        <taxon>Pentapetalae</taxon>
        <taxon>asterids</taxon>
        <taxon>lamiids</taxon>
        <taxon>Solanales</taxon>
        <taxon>Convolvulaceae</taxon>
        <taxon>Cuscuteae</taxon>
        <taxon>Cuscuta</taxon>
        <taxon>Cuscuta subgen. Grammica</taxon>
        <taxon>Cuscuta sect. Cleistogrammica</taxon>
    </lineage>
</organism>
<keyword evidence="4" id="KW-0206">Cytoskeleton</keyword>
<dbReference type="Pfam" id="PF21041">
    <property type="entry name" value="XMAP215_CLASP_TOG"/>
    <property type="match status" value="3"/>
</dbReference>
<dbReference type="InterPro" id="IPR016024">
    <property type="entry name" value="ARM-type_fold"/>
</dbReference>
<feature type="repeat" description="HEAT" evidence="6">
    <location>
        <begin position="260"/>
        <end position="297"/>
    </location>
</feature>
<dbReference type="Gene3D" id="1.25.10.10">
    <property type="entry name" value="Leucine-rich Repeat Variant"/>
    <property type="match status" value="7"/>
</dbReference>
<dbReference type="GO" id="GO:0007051">
    <property type="term" value="P:spindle organization"/>
    <property type="evidence" value="ECO:0007669"/>
    <property type="project" value="InterPro"/>
</dbReference>
<keyword evidence="3" id="KW-0677">Repeat</keyword>
<sequence length="1178" mass="131784">MEMILKCSWVDMYAKEVCDAIVAKCLTGRPKTVEKAQTIFLLWVELEAVESFLDAMEKAIKNKVAKAVVPAVDVMFQALRECGSKVIPPKRILKMLPELFDHQDQNVRACSKGLTLELCRWVGKDPVKSILFEKMRDTMKKELEAELVNVTGTAKPTRKIRSAQDKVLEQDAMPTTACSGPSEESAADTAKWSEQKDAVAELTKLASTKRIAPGDFSEICHTLKKVITDVNIAVAVEAIQAIGNLARGLRAHFSGRSRLLLPVLLCLSDGTPEVRDAAFSALSAIAKLVGMRPLEKSIEKLDDVRRKKLSEMIAGASESDVAVPSSGAIVPSSTAADGSFVRRSATSMLNGKKAVQAAPEDMSLEQIESRIGSLIQPDTISMLKSASWKERVEAILSFKGQVMALQELDPSVEILIRFLSVVPGWNEKNVQVQQHIIDVISHISSTTSKFPKKCVILCLQGISERVADIKSRAQSMKCLTTFCEAVGPRFIFERLTMIMKEHKNPKVLSEGLLWMVTAIEDFGVSHLKLKDVIDFFKDVGLHSNAAATRNATIKLIGVLHKFVGLDIKGFLSDLKPALLSALDAEYEKNPFEGTSSVPKRTVKASDSVCVSGGGLDSLPRDDISGKITPALLKGLESSDWKIRLESIEGVNKILEEAKSAFSLLALESCLVPLGADCMTAIRILSCQLYLQLVWLHLLWGQQLRSHARFWDDKNRKILRHCDVTFDESVLYKDREQKVPETTKQVGVEVELEKSTPINVEAETQPTPEAEEPEVEQVTPEQVLRRSSRISRVPDRYSPSLHYLLLTDEGEPESFDEAIQVEDSVKWEQAMDDEMSSLERNNTWIPSEPVDIKYVLLLYEAEEFCNLVLNGYLLDHASNVRSLYPLHQICYLTNKLMAYINKREKMEWRGIEKVFRVKSSRQESLISSLGIGLQSHALINIKDSNKDERERTVIRKFKFEEPRLEQIQDLEALPSSRKEIIEVLDILLRWFVLRFCESNNTACILKVLECLPELFDMLRNEGCTMTEAEAAIFLPCLVEKDAMEKAIKNKVVKAVVPAVDVMFQALRECGSKVIPPKRILKMLPELFDHQDQSVRACSKGLTLELCRWVGKDPVKSILFEKMRDTMKKELEAELVNVTGTAKPTRKIRSAQDKVLEQDAMPTTACSGPFEESAADTHRK</sequence>
<dbReference type="EMBL" id="OOIL02002424">
    <property type="protein sequence ID" value="VFQ82754.1"/>
    <property type="molecule type" value="Genomic_DNA"/>
</dbReference>
<keyword evidence="2" id="KW-0963">Cytoplasm</keyword>
<feature type="domain" description="TOG" evidence="8">
    <location>
        <begin position="2"/>
        <end position="156"/>
    </location>
</feature>
<evidence type="ECO:0000256" key="7">
    <source>
        <dbReference type="SAM" id="MobiDB-lite"/>
    </source>
</evidence>
<dbReference type="SUPFAM" id="SSF48371">
    <property type="entry name" value="ARM repeat"/>
    <property type="match status" value="2"/>
</dbReference>
<reference evidence="9 10" key="1">
    <citation type="submission" date="2018-04" db="EMBL/GenBank/DDBJ databases">
        <authorList>
            <person name="Vogel A."/>
        </authorList>
    </citation>
    <scope>NUCLEOTIDE SEQUENCE [LARGE SCALE GENOMIC DNA]</scope>
</reference>
<dbReference type="AlphaFoldDB" id="A0A484M2S3"/>
<dbReference type="GO" id="GO:0046785">
    <property type="term" value="P:microtubule polymerization"/>
    <property type="evidence" value="ECO:0007669"/>
    <property type="project" value="InterPro"/>
</dbReference>
<evidence type="ECO:0000313" key="9">
    <source>
        <dbReference type="EMBL" id="VFQ82754.1"/>
    </source>
</evidence>
<evidence type="ECO:0000256" key="1">
    <source>
        <dbReference type="ARBA" id="ARBA00004245"/>
    </source>
</evidence>
<dbReference type="GO" id="GO:0051010">
    <property type="term" value="F:microtubule plus-end binding"/>
    <property type="evidence" value="ECO:0007669"/>
    <property type="project" value="InterPro"/>
</dbReference>
<dbReference type="InterPro" id="IPR048491">
    <property type="entry name" value="XMAP215_CLASP_TOG"/>
</dbReference>
<dbReference type="InterPro" id="IPR011989">
    <property type="entry name" value="ARM-like"/>
</dbReference>
<dbReference type="Pfam" id="PF02985">
    <property type="entry name" value="HEAT"/>
    <property type="match status" value="1"/>
</dbReference>
<comment type="similarity">
    <text evidence="5">Belongs to the TOG/XMAP215 family.</text>
</comment>
<dbReference type="PANTHER" id="PTHR12609">
    <property type="entry name" value="MICROTUBULE ASSOCIATED PROTEIN XMAP215"/>
    <property type="match status" value="1"/>
</dbReference>
<dbReference type="GO" id="GO:0030951">
    <property type="term" value="P:establishment or maintenance of microtubule cytoskeleton polarity"/>
    <property type="evidence" value="ECO:0007669"/>
    <property type="project" value="InterPro"/>
</dbReference>
<dbReference type="GO" id="GO:0005856">
    <property type="term" value="C:cytoskeleton"/>
    <property type="evidence" value="ECO:0007669"/>
    <property type="project" value="UniProtKB-SubCell"/>
</dbReference>
<comment type="subcellular location">
    <subcellularLocation>
        <location evidence="1">Cytoplasm</location>
        <location evidence="1">Cytoskeleton</location>
    </subcellularLocation>
</comment>
<dbReference type="PROSITE" id="PS50077">
    <property type="entry name" value="HEAT_REPEAT"/>
    <property type="match status" value="1"/>
</dbReference>
<evidence type="ECO:0000259" key="8">
    <source>
        <dbReference type="SMART" id="SM01349"/>
    </source>
</evidence>